<feature type="region of interest" description="Disordered" evidence="1">
    <location>
        <begin position="1"/>
        <end position="24"/>
    </location>
</feature>
<evidence type="ECO:0000256" key="1">
    <source>
        <dbReference type="SAM" id="MobiDB-lite"/>
    </source>
</evidence>
<protein>
    <submittedName>
        <fullName evidence="2">Uncharacterized protein</fullName>
    </submittedName>
</protein>
<comment type="caution">
    <text evidence="2">The sequence shown here is derived from an EMBL/GenBank/DDBJ whole genome shotgun (WGS) entry which is preliminary data.</text>
</comment>
<feature type="region of interest" description="Disordered" evidence="1">
    <location>
        <begin position="203"/>
        <end position="254"/>
    </location>
</feature>
<accession>A0A2T6ZJ78</accession>
<sequence length="365" mass="40446">MVSPRPPLTKRYGPSKSAGTRTDLVHKRYEPGLIDTGLLTNGMEGVLGNYVGKHEIDRNDFDTEPEEDEIVTHEVLLERALAAFRRAESRRDGLVEMEEREWQAWNRHQAMEREIEKRVMEREREREIQREMVELERQRQLDKRKPSPARSERIHRSPSVNRTRSGSGTRNRSGSATGAYGLGFGNMGEPGYLGDNTFVPPGYSSSANSSPKISHPSTTSPSRLDRPYSRQTRDSRMIASSEIEHHNHPRYARDINPSYPFLPSASSHPRVTVPLYSTTSSYKANISPSPSFLEPASTTLPHRRSNAVNRNAGSTAGFPPGASYYPGMHPSIPGSSSMSGLGGSDREDSSSGGGGGDGRSRRRGL</sequence>
<gene>
    <name evidence="2" type="ORF">B9Z19DRAFT_1102891</name>
</gene>
<feature type="compositionally biased region" description="Polar residues" evidence="1">
    <location>
        <begin position="284"/>
        <end position="314"/>
    </location>
</feature>
<dbReference type="Proteomes" id="UP000244722">
    <property type="component" value="Unassembled WGS sequence"/>
</dbReference>
<feature type="compositionally biased region" description="Basic and acidic residues" evidence="1">
    <location>
        <begin position="223"/>
        <end position="246"/>
    </location>
</feature>
<name>A0A2T6ZJ78_TUBBO</name>
<feature type="compositionally biased region" description="Polar residues" evidence="1">
    <location>
        <begin position="203"/>
        <end position="222"/>
    </location>
</feature>
<feature type="region of interest" description="Disordered" evidence="1">
    <location>
        <begin position="284"/>
        <end position="365"/>
    </location>
</feature>
<evidence type="ECO:0000313" key="2">
    <source>
        <dbReference type="EMBL" id="PUU75541.1"/>
    </source>
</evidence>
<evidence type="ECO:0000313" key="3">
    <source>
        <dbReference type="Proteomes" id="UP000244722"/>
    </source>
</evidence>
<proteinExistence type="predicted"/>
<reference evidence="2 3" key="1">
    <citation type="submission" date="2017-04" db="EMBL/GenBank/DDBJ databases">
        <title>Draft genome sequence of Tuber borchii Vittad., a whitish edible truffle.</title>
        <authorList>
            <consortium name="DOE Joint Genome Institute"/>
            <person name="Murat C."/>
            <person name="Kuo A."/>
            <person name="Barry K.W."/>
            <person name="Clum A."/>
            <person name="Dockter R.B."/>
            <person name="Fauchery L."/>
            <person name="Iotti M."/>
            <person name="Kohler A."/>
            <person name="Labutti K."/>
            <person name="Lindquist E.A."/>
            <person name="Lipzen A."/>
            <person name="Ohm R.A."/>
            <person name="Wang M."/>
            <person name="Grigoriev I.V."/>
            <person name="Zambonelli A."/>
            <person name="Martin F.M."/>
        </authorList>
    </citation>
    <scope>NUCLEOTIDE SEQUENCE [LARGE SCALE GENOMIC DNA]</scope>
    <source>
        <strain evidence="2 3">Tbo3840</strain>
    </source>
</reference>
<feature type="compositionally biased region" description="Low complexity" evidence="1">
    <location>
        <begin position="326"/>
        <end position="339"/>
    </location>
</feature>
<dbReference type="EMBL" id="NESQ01000226">
    <property type="protein sequence ID" value="PUU75541.1"/>
    <property type="molecule type" value="Genomic_DNA"/>
</dbReference>
<feature type="compositionally biased region" description="Low complexity" evidence="1">
    <location>
        <begin position="161"/>
        <end position="177"/>
    </location>
</feature>
<feature type="region of interest" description="Disordered" evidence="1">
    <location>
        <begin position="136"/>
        <end position="177"/>
    </location>
</feature>
<keyword evidence="3" id="KW-1185">Reference proteome</keyword>
<dbReference type="AlphaFoldDB" id="A0A2T6ZJ78"/>
<organism evidence="2 3">
    <name type="scientific">Tuber borchii</name>
    <name type="common">White truffle</name>
    <dbReference type="NCBI Taxonomy" id="42251"/>
    <lineage>
        <taxon>Eukaryota</taxon>
        <taxon>Fungi</taxon>
        <taxon>Dikarya</taxon>
        <taxon>Ascomycota</taxon>
        <taxon>Pezizomycotina</taxon>
        <taxon>Pezizomycetes</taxon>
        <taxon>Pezizales</taxon>
        <taxon>Tuberaceae</taxon>
        <taxon>Tuber</taxon>
    </lineage>
</organism>
<dbReference type="OrthoDB" id="5404314at2759"/>
<feature type="compositionally biased region" description="Basic and acidic residues" evidence="1">
    <location>
        <begin position="136"/>
        <end position="155"/>
    </location>
</feature>